<dbReference type="PANTHER" id="PTHR35174">
    <property type="entry name" value="BLL7171 PROTEIN-RELATED"/>
    <property type="match status" value="1"/>
</dbReference>
<dbReference type="Gene3D" id="3.30.70.1060">
    <property type="entry name" value="Dimeric alpha+beta barrel"/>
    <property type="match status" value="1"/>
</dbReference>
<evidence type="ECO:0000259" key="2">
    <source>
        <dbReference type="Pfam" id="PF03795"/>
    </source>
</evidence>
<sequence length="118" mass="13162">MKYLLLIHMNPDVWSTLTQADVDEVMAGHERFIKTITESGEMLSTHALAEPKESAVVRIRGGAETVTDGPYVEAKEFMAGFYLVECESKERATELAAMIPDAKWNAIEVRPIVYSQDA</sequence>
<accession>A0A917X137</accession>
<comment type="caution">
    <text evidence="3">The sequence shown here is derived from an EMBL/GenBank/DDBJ whole genome shotgun (WGS) entry which is preliminary data.</text>
</comment>
<dbReference type="PANTHER" id="PTHR35174:SF3">
    <property type="entry name" value="BLL7171 PROTEIN"/>
    <property type="match status" value="1"/>
</dbReference>
<protein>
    <recommendedName>
        <fullName evidence="2">YCII-related domain-containing protein</fullName>
    </recommendedName>
</protein>
<reference evidence="3" key="1">
    <citation type="journal article" date="2014" name="Int. J. Syst. Evol. Microbiol.">
        <title>Complete genome sequence of Corynebacterium casei LMG S-19264T (=DSM 44701T), isolated from a smear-ripened cheese.</title>
        <authorList>
            <consortium name="US DOE Joint Genome Institute (JGI-PGF)"/>
            <person name="Walter F."/>
            <person name="Albersmeier A."/>
            <person name="Kalinowski J."/>
            <person name="Ruckert C."/>
        </authorList>
    </citation>
    <scope>NUCLEOTIDE SEQUENCE</scope>
    <source>
        <strain evidence="3">JCM 19831</strain>
    </source>
</reference>
<evidence type="ECO:0000256" key="1">
    <source>
        <dbReference type="ARBA" id="ARBA00007689"/>
    </source>
</evidence>
<dbReference type="InterPro" id="IPR011008">
    <property type="entry name" value="Dimeric_a/b-barrel"/>
</dbReference>
<dbReference type="InterPro" id="IPR005545">
    <property type="entry name" value="YCII"/>
</dbReference>
<reference evidence="3" key="2">
    <citation type="submission" date="2020-09" db="EMBL/GenBank/DDBJ databases">
        <authorList>
            <person name="Sun Q."/>
            <person name="Ohkuma M."/>
        </authorList>
    </citation>
    <scope>NUCLEOTIDE SEQUENCE</scope>
    <source>
        <strain evidence="3">JCM 19831</strain>
    </source>
</reference>
<dbReference type="RefSeq" id="WP_190253130.1">
    <property type="nucleotide sequence ID" value="NZ_BMPI01000031.1"/>
</dbReference>
<comment type="similarity">
    <text evidence="1">Belongs to the YciI family.</text>
</comment>
<organism evidence="3 4">
    <name type="scientific">Dactylosporangium sucinum</name>
    <dbReference type="NCBI Taxonomy" id="1424081"/>
    <lineage>
        <taxon>Bacteria</taxon>
        <taxon>Bacillati</taxon>
        <taxon>Actinomycetota</taxon>
        <taxon>Actinomycetes</taxon>
        <taxon>Micromonosporales</taxon>
        <taxon>Micromonosporaceae</taxon>
        <taxon>Dactylosporangium</taxon>
    </lineage>
</organism>
<gene>
    <name evidence="3" type="ORF">GCM10007977_057970</name>
</gene>
<evidence type="ECO:0000313" key="3">
    <source>
        <dbReference type="EMBL" id="GGM48771.1"/>
    </source>
</evidence>
<evidence type="ECO:0000313" key="4">
    <source>
        <dbReference type="Proteomes" id="UP000642070"/>
    </source>
</evidence>
<dbReference type="SUPFAM" id="SSF54909">
    <property type="entry name" value="Dimeric alpha+beta barrel"/>
    <property type="match status" value="1"/>
</dbReference>
<keyword evidence="4" id="KW-1185">Reference proteome</keyword>
<dbReference type="EMBL" id="BMPI01000031">
    <property type="protein sequence ID" value="GGM48771.1"/>
    <property type="molecule type" value="Genomic_DNA"/>
</dbReference>
<name>A0A917X137_9ACTN</name>
<dbReference type="Proteomes" id="UP000642070">
    <property type="component" value="Unassembled WGS sequence"/>
</dbReference>
<proteinExistence type="inferred from homology"/>
<dbReference type="Pfam" id="PF03795">
    <property type="entry name" value="YCII"/>
    <property type="match status" value="1"/>
</dbReference>
<feature type="domain" description="YCII-related" evidence="2">
    <location>
        <begin position="1"/>
        <end position="113"/>
    </location>
</feature>
<dbReference type="AlphaFoldDB" id="A0A917X137"/>